<dbReference type="EMBL" id="JASJUT010000002">
    <property type="protein sequence ID" value="MDK2594565.1"/>
    <property type="molecule type" value="Genomic_DNA"/>
</dbReference>
<proteinExistence type="predicted"/>
<evidence type="ECO:0000313" key="2">
    <source>
        <dbReference type="Proteomes" id="UP001231915"/>
    </source>
</evidence>
<reference evidence="1 2" key="1">
    <citation type="submission" date="2023-05" db="EMBL/GenBank/DDBJ databases">
        <title>Pseudoalteromonas ardens sp. nov., Pseudoalteromonas obscura sp. nov., and Pseudoalteromonas umbrosa sp. nov., isolated from the coral Montipora capitata.</title>
        <authorList>
            <person name="Thomas E.M."/>
            <person name="Smith E.M."/>
            <person name="Papke E."/>
            <person name="Shlafstein M.D."/>
            <person name="Oline D.K."/>
            <person name="Videau P."/>
            <person name="Saw J.H."/>
            <person name="Strangman W.K."/>
            <person name="Ushijima B."/>
        </authorList>
    </citation>
    <scope>NUCLEOTIDE SEQUENCE [LARGE SCALE GENOMIC DNA]</scope>
    <source>
        <strain evidence="1 2">P94</strain>
    </source>
</reference>
<organism evidence="1 2">
    <name type="scientific">Pseudoalteromonas obscura</name>
    <dbReference type="NCBI Taxonomy" id="3048491"/>
    <lineage>
        <taxon>Bacteria</taxon>
        <taxon>Pseudomonadati</taxon>
        <taxon>Pseudomonadota</taxon>
        <taxon>Gammaproteobacteria</taxon>
        <taxon>Alteromonadales</taxon>
        <taxon>Pseudoalteromonadaceae</taxon>
        <taxon>Pseudoalteromonas</taxon>
    </lineage>
</organism>
<sequence>MKVTIYVQFNDNICLGRVAHIETVTYHRIVNFNSAFIHNDFIHGLNVEVRSGCTGEAVDVGLYVNTIGDRTGTLNGRVIQKHAPVLQPPPLSLNQVISHKIGCEPCYADMYTRSCYSQADYTPKFQRLGSDWVKACYLFTRTY</sequence>
<comment type="caution">
    <text evidence="1">The sequence shown here is derived from an EMBL/GenBank/DDBJ whole genome shotgun (WGS) entry which is preliminary data.</text>
</comment>
<keyword evidence="2" id="KW-1185">Reference proteome</keyword>
<accession>A0ABT7EHP1</accession>
<gene>
    <name evidence="1" type="ORF">QNM18_05715</name>
</gene>
<evidence type="ECO:0000313" key="1">
    <source>
        <dbReference type="EMBL" id="MDK2594565.1"/>
    </source>
</evidence>
<dbReference type="RefSeq" id="WP_284136629.1">
    <property type="nucleotide sequence ID" value="NZ_JASJUT010000002.1"/>
</dbReference>
<protein>
    <submittedName>
        <fullName evidence="1">Uncharacterized protein</fullName>
    </submittedName>
</protein>
<name>A0ABT7EHP1_9GAMM</name>
<dbReference type="Proteomes" id="UP001231915">
    <property type="component" value="Unassembled WGS sequence"/>
</dbReference>